<comment type="caution">
    <text evidence="6">The sequence shown here is derived from an EMBL/GenBank/DDBJ whole genome shotgun (WGS) entry which is preliminary data.</text>
</comment>
<organism evidence="6 7">
    <name type="scientific">Candidatus Avoscillospira avistercoris</name>
    <dbReference type="NCBI Taxonomy" id="2840707"/>
    <lineage>
        <taxon>Bacteria</taxon>
        <taxon>Bacillati</taxon>
        <taxon>Bacillota</taxon>
        <taxon>Clostridia</taxon>
        <taxon>Eubacteriales</taxon>
        <taxon>Oscillospiraceae</taxon>
        <taxon>Oscillospiraceae incertae sedis</taxon>
        <taxon>Candidatus Avoscillospira</taxon>
    </lineage>
</organism>
<dbReference type="AlphaFoldDB" id="A0A9D1FAR8"/>
<comment type="function">
    <text evidence="5">Catalyzes the methylation of C-1 in cobalt-precorrin-5B to form cobalt-precorrin-6A.</text>
</comment>
<dbReference type="InterPro" id="IPR002748">
    <property type="entry name" value="CbiD"/>
</dbReference>
<evidence type="ECO:0000313" key="6">
    <source>
        <dbReference type="EMBL" id="HIS65280.1"/>
    </source>
</evidence>
<dbReference type="HAMAP" id="MF_00787">
    <property type="entry name" value="CbiD"/>
    <property type="match status" value="1"/>
</dbReference>
<evidence type="ECO:0000256" key="4">
    <source>
        <dbReference type="ARBA" id="ARBA00022691"/>
    </source>
</evidence>
<protein>
    <recommendedName>
        <fullName evidence="5">Cobalt-precorrin-5B C(1)-methyltransferase</fullName>
        <ecNumber evidence="5">2.1.1.195</ecNumber>
    </recommendedName>
    <alternativeName>
        <fullName evidence="5">Cobalt-precorrin-6A synthase</fullName>
    </alternativeName>
</protein>
<comment type="pathway">
    <text evidence="5">Cofactor biosynthesis; adenosylcobalamin biosynthesis; cob(II)yrinate a,c-diamide from sirohydrochlorin (anaerobic route): step 6/10.</text>
</comment>
<dbReference type="SUPFAM" id="SSF111342">
    <property type="entry name" value="CbiD-like"/>
    <property type="match status" value="1"/>
</dbReference>
<name>A0A9D1FAR8_9FIRM</name>
<reference evidence="6" key="2">
    <citation type="journal article" date="2021" name="PeerJ">
        <title>Extensive microbial diversity within the chicken gut microbiome revealed by metagenomics and culture.</title>
        <authorList>
            <person name="Gilroy R."/>
            <person name="Ravi A."/>
            <person name="Getino M."/>
            <person name="Pursley I."/>
            <person name="Horton D.L."/>
            <person name="Alikhan N.F."/>
            <person name="Baker D."/>
            <person name="Gharbi K."/>
            <person name="Hall N."/>
            <person name="Watson M."/>
            <person name="Adriaenssens E.M."/>
            <person name="Foster-Nyarko E."/>
            <person name="Jarju S."/>
            <person name="Secka A."/>
            <person name="Antonio M."/>
            <person name="Oren A."/>
            <person name="Chaudhuri R.R."/>
            <person name="La Ragione R."/>
            <person name="Hildebrand F."/>
            <person name="Pallen M.J."/>
        </authorList>
    </citation>
    <scope>NUCLEOTIDE SEQUENCE</scope>
    <source>
        <strain evidence="6">ChiBcec16-1751</strain>
    </source>
</reference>
<evidence type="ECO:0000256" key="5">
    <source>
        <dbReference type="HAMAP-Rule" id="MF_00787"/>
    </source>
</evidence>
<dbReference type="PIRSF" id="PIRSF026782">
    <property type="entry name" value="CbiD"/>
    <property type="match status" value="1"/>
</dbReference>
<keyword evidence="2 5" id="KW-0489">Methyltransferase</keyword>
<evidence type="ECO:0000313" key="7">
    <source>
        <dbReference type="Proteomes" id="UP000886741"/>
    </source>
</evidence>
<dbReference type="EC" id="2.1.1.195" evidence="5"/>
<dbReference type="InterPro" id="IPR036074">
    <property type="entry name" value="CbiD_sf"/>
</dbReference>
<dbReference type="Proteomes" id="UP000886741">
    <property type="component" value="Unassembled WGS sequence"/>
</dbReference>
<dbReference type="GO" id="GO:0019251">
    <property type="term" value="P:anaerobic cobalamin biosynthetic process"/>
    <property type="evidence" value="ECO:0007669"/>
    <property type="project" value="UniProtKB-UniRule"/>
</dbReference>
<evidence type="ECO:0000256" key="2">
    <source>
        <dbReference type="ARBA" id="ARBA00022603"/>
    </source>
</evidence>
<dbReference type="GO" id="GO:0008168">
    <property type="term" value="F:methyltransferase activity"/>
    <property type="evidence" value="ECO:0007669"/>
    <property type="project" value="UniProtKB-UniRule"/>
</dbReference>
<proteinExistence type="inferred from homology"/>
<dbReference type="PANTHER" id="PTHR35863">
    <property type="entry name" value="COBALT-PRECORRIN-5B C(1)-METHYLTRANSFERASE"/>
    <property type="match status" value="1"/>
</dbReference>
<evidence type="ECO:0000256" key="1">
    <source>
        <dbReference type="ARBA" id="ARBA00022573"/>
    </source>
</evidence>
<comment type="catalytic activity">
    <reaction evidence="5">
        <text>Co-precorrin-5B + S-adenosyl-L-methionine = Co-precorrin-6A + S-adenosyl-L-homocysteine</text>
        <dbReference type="Rhea" id="RHEA:26285"/>
        <dbReference type="ChEBI" id="CHEBI:57856"/>
        <dbReference type="ChEBI" id="CHEBI:59789"/>
        <dbReference type="ChEBI" id="CHEBI:60063"/>
        <dbReference type="ChEBI" id="CHEBI:60064"/>
        <dbReference type="EC" id="2.1.1.195"/>
    </reaction>
</comment>
<gene>
    <name evidence="5 6" type="primary">cbiD</name>
    <name evidence="6" type="ORF">IAA83_07925</name>
</gene>
<comment type="similarity">
    <text evidence="5">Belongs to the CbiD family.</text>
</comment>
<sequence length="378" mass="39352">MAFELYRTQDGKRLRCGYTTGTCAALAAKAAARALLTGTVPAEETVVTPKGPAVTVSIRALPPENGQIACAVQKDGGDDVDATSGAWIGAAVEKRPEGVAIDGGRGVGRVTKPGLDQPVGNAAINSTPRRMIAEAVAEVAADCGYTGGFAVTIFVPDGEELAKKTFNPMLGITGGISILGTGGIVEPRSLKALLDSLAVEVRVHGASGVRDLIMTPGNYGEHFLQKFPGLASMPQVKCANFIGDTLDLCGDNGIETVLLVGHLGKMVKISGGIMDTHSRVADCRTELFAAHAALHGATQDQVRRILDAATSDACIEILDEAGLRKPVLDSITDAAQSHLTRRAAGRLQVGLVTYSNVYGLLTVSHTAKEILTDWGQSL</sequence>
<reference evidence="6" key="1">
    <citation type="submission" date="2020-10" db="EMBL/GenBank/DDBJ databases">
        <authorList>
            <person name="Gilroy R."/>
        </authorList>
    </citation>
    <scope>NUCLEOTIDE SEQUENCE</scope>
    <source>
        <strain evidence="6">ChiBcec16-1751</strain>
    </source>
</reference>
<accession>A0A9D1FAR8</accession>
<keyword evidence="4 5" id="KW-0949">S-adenosyl-L-methionine</keyword>
<keyword evidence="3 5" id="KW-0808">Transferase</keyword>
<dbReference type="NCBIfam" id="TIGR00312">
    <property type="entry name" value="cbiD"/>
    <property type="match status" value="1"/>
</dbReference>
<dbReference type="Gene3D" id="3.30.2110.10">
    <property type="entry name" value="CbiD-like"/>
    <property type="match status" value="1"/>
</dbReference>
<evidence type="ECO:0000256" key="3">
    <source>
        <dbReference type="ARBA" id="ARBA00022679"/>
    </source>
</evidence>
<dbReference type="EMBL" id="DVJJ01000118">
    <property type="protein sequence ID" value="HIS65280.1"/>
    <property type="molecule type" value="Genomic_DNA"/>
</dbReference>
<dbReference type="GO" id="GO:0032259">
    <property type="term" value="P:methylation"/>
    <property type="evidence" value="ECO:0007669"/>
    <property type="project" value="UniProtKB-KW"/>
</dbReference>
<dbReference type="PANTHER" id="PTHR35863:SF1">
    <property type="entry name" value="COBALT-PRECORRIN-5B C(1)-METHYLTRANSFERASE"/>
    <property type="match status" value="1"/>
</dbReference>
<keyword evidence="1 5" id="KW-0169">Cobalamin biosynthesis</keyword>
<dbReference type="Pfam" id="PF01888">
    <property type="entry name" value="CbiD"/>
    <property type="match status" value="1"/>
</dbReference>